<proteinExistence type="predicted"/>
<dbReference type="VEuPathDB" id="CryptoDB:Cvel_31249"/>
<sequence length="489" mass="53932">MSAFSSPVSVLTAPPASTAGRTFPFPTSQQPNGALCIAFAFPEFNPLTSFLLADIENAYLTAPRPDSPSGEPTYVRPPPDHPEYRTHLWLLLKAVYGLKDSGFIFDRHRDRALLEVGWVKSGVPGLWWKWSSQPGAESLRLLGLCATFVDDLAMIGIGASPSDLVDEIAFKGPFTITKVKADTNGCARWAGVDIELRQDEIRLSQAEYVQSLLQTVPPGPIPNTPLPPDSRDRPDDSPALPASQAHSFRSLLGGLAWVARDTRLDLAEACNELSRSVACPTERSLSYLHGAVRYAAATKHRTLCIRRDDIPKRSEPLDVTGWGDAALGTVGCAHPHTRWLIAIRNSLIHWRSFRQPRVARSSARAELYASHDLVDFMEFVLPCLRVVWGEGVSGTVHTDAQDVLHLVAADHPHPRERSVTKVVESLQEKLLERSLSSLVTQSLALRDALDACRIRLYHISTDLNRADPLTKSMAPTLLLTFFSQHIPDE</sequence>
<dbReference type="AlphaFoldDB" id="A0A0G4HT31"/>
<protein>
    <recommendedName>
        <fullName evidence="3">Reverse transcriptase Ty1/copia-type domain-containing protein</fullName>
    </recommendedName>
</protein>
<evidence type="ECO:0000313" key="2">
    <source>
        <dbReference type="EMBL" id="CEM47525.1"/>
    </source>
</evidence>
<accession>A0A0G4HT31</accession>
<organism evidence="2">
    <name type="scientific">Chromera velia CCMP2878</name>
    <dbReference type="NCBI Taxonomy" id="1169474"/>
    <lineage>
        <taxon>Eukaryota</taxon>
        <taxon>Sar</taxon>
        <taxon>Alveolata</taxon>
        <taxon>Colpodellida</taxon>
        <taxon>Chromeraceae</taxon>
        <taxon>Chromera</taxon>
    </lineage>
</organism>
<evidence type="ECO:0008006" key="3">
    <source>
        <dbReference type="Google" id="ProtNLM"/>
    </source>
</evidence>
<gene>
    <name evidence="2" type="ORF">Cvel_31249</name>
</gene>
<feature type="compositionally biased region" description="Pro residues" evidence="1">
    <location>
        <begin position="217"/>
        <end position="228"/>
    </location>
</feature>
<feature type="region of interest" description="Disordered" evidence="1">
    <location>
        <begin position="216"/>
        <end position="243"/>
    </location>
</feature>
<reference evidence="2" key="1">
    <citation type="submission" date="2014-11" db="EMBL/GenBank/DDBJ databases">
        <authorList>
            <person name="Otto D Thomas"/>
            <person name="Naeem Raeece"/>
        </authorList>
    </citation>
    <scope>NUCLEOTIDE SEQUENCE</scope>
</reference>
<dbReference type="EMBL" id="CDMZ01003768">
    <property type="protein sequence ID" value="CEM47525.1"/>
    <property type="molecule type" value="Genomic_DNA"/>
</dbReference>
<dbReference type="PhylomeDB" id="A0A0G4HT31"/>
<evidence type="ECO:0000256" key="1">
    <source>
        <dbReference type="SAM" id="MobiDB-lite"/>
    </source>
</evidence>
<name>A0A0G4HT31_9ALVE</name>